<evidence type="ECO:0000259" key="1">
    <source>
        <dbReference type="Pfam" id="PF18962"/>
    </source>
</evidence>
<proteinExistence type="predicted"/>
<protein>
    <recommendedName>
        <fullName evidence="1">Secretion system C-terminal sorting domain-containing protein</fullName>
    </recommendedName>
</protein>
<dbReference type="NCBIfam" id="TIGR04183">
    <property type="entry name" value="Por_Secre_tail"/>
    <property type="match status" value="1"/>
</dbReference>
<organism evidence="2 3">
    <name type="scientific">Hymenobacter crusticola</name>
    <dbReference type="NCBI Taxonomy" id="1770526"/>
    <lineage>
        <taxon>Bacteria</taxon>
        <taxon>Pseudomonadati</taxon>
        <taxon>Bacteroidota</taxon>
        <taxon>Cytophagia</taxon>
        <taxon>Cytophagales</taxon>
        <taxon>Hymenobacteraceae</taxon>
        <taxon>Hymenobacter</taxon>
    </lineage>
</organism>
<keyword evidence="3" id="KW-1185">Reference proteome</keyword>
<dbReference type="SMART" id="SM00710">
    <property type="entry name" value="PbH1"/>
    <property type="match status" value="4"/>
</dbReference>
<dbReference type="AlphaFoldDB" id="A0A243WIM2"/>
<sequence length="919" mass="99126">MRDKYEFALFQSSTLSKFFKRVSQKLVPTLEPAYVTAPRQTGLVSRNFKSAFVLSALLGSAGVHQQALAQAAIFNASPSAQPGDAISLQGNFGAAAKVYLAPGTSTGRMPMPALIQSAGQTTVSIPMNVSQDVYQVWVEENGQRSSSVYINQARGMHFDSPEVVAGGPLRIFGRNLMLPGSTPQVRFVAQNGGAGSGTATINASQSDAYTLKMTVPSSLQPGTRYDVFVTNGRGGNAGETKLEQTITAINGGTDYFNLGVPWAAKLNYYGNVYNVKTDPRLSKHATGNGQVSDHEAIQEAIDKAGAAGGGVVYLPAGTYKLAPGWGLCIYMQNRVVLKGDGKDQTTIKFGYGAPAPDKWGIIWNETQQSGLADLSMVNVNESGKWVQNWTGRGTEVFMQRVRFNMDRGDWLWWANSNKVSITNSEFIQGIDSESGFHGPLQLNGCTNFIFANNDVTYAVDGINLNSAHDGVFENNRVYRDGSARYPTNITNHVLVLNFAENVAVTNSLFKVINGPAQNSNDGETIIAEGGGGHGQRIDEDAGTVSVATATTLRDNNRNWGAVTLKPVVAIVSGKGMGQFRTITSRSGNTLTINRPWDVIPGAGSHYAIFNWGSRNWLIKNNTMEGNRRGVTLYQNASLEVAVVDNKLINSGSIDLTPWQMDNSSAGVPQEFLPMYNNQIIGNDVANLDGSNGVFIGVHTVQHIQAQTFGTSVVNLEVRNNKLTAGKPNIPAIVDAHFPEGYLNYLEFHPWTEEYVDEGIPAVLGTIFQNNTAINCDNAVHLNSGSYNTLVCNMNMVNSRNLMRDERFNRVNRGSVATTQNCAGTAVLASATANATKAAMTVYPNPTQGDFTLEYSASTAQNAVLTLTDGLGRQVQQQQVALRTGTNQVPVQASRLAQGLYQLILRTADGQQHAQKVVIE</sequence>
<dbReference type="InterPro" id="IPR012334">
    <property type="entry name" value="Pectin_lyas_fold"/>
</dbReference>
<evidence type="ECO:0000313" key="2">
    <source>
        <dbReference type="EMBL" id="OUJ75742.1"/>
    </source>
</evidence>
<dbReference type="OrthoDB" id="8428774at2"/>
<dbReference type="InterPro" id="IPR026444">
    <property type="entry name" value="Secre_tail"/>
</dbReference>
<dbReference type="InterPro" id="IPR011050">
    <property type="entry name" value="Pectin_lyase_fold/virulence"/>
</dbReference>
<dbReference type="EMBL" id="MTSE01000001">
    <property type="protein sequence ID" value="OUJ75742.1"/>
    <property type="molecule type" value="Genomic_DNA"/>
</dbReference>
<comment type="caution">
    <text evidence="2">The sequence shown here is derived from an EMBL/GenBank/DDBJ whole genome shotgun (WGS) entry which is preliminary data.</text>
</comment>
<dbReference type="Pfam" id="PF18962">
    <property type="entry name" value="Por_Secre_tail"/>
    <property type="match status" value="1"/>
</dbReference>
<evidence type="ECO:0000313" key="3">
    <source>
        <dbReference type="Proteomes" id="UP000194873"/>
    </source>
</evidence>
<dbReference type="RefSeq" id="WP_086591979.1">
    <property type="nucleotide sequence ID" value="NZ_MTSE01000001.1"/>
</dbReference>
<dbReference type="InterPro" id="IPR006626">
    <property type="entry name" value="PbH1"/>
</dbReference>
<dbReference type="Proteomes" id="UP000194873">
    <property type="component" value="Unassembled WGS sequence"/>
</dbReference>
<dbReference type="SUPFAM" id="SSF51126">
    <property type="entry name" value="Pectin lyase-like"/>
    <property type="match status" value="1"/>
</dbReference>
<name>A0A243WIM2_9BACT</name>
<gene>
    <name evidence="2" type="ORF">BXP70_00060</name>
</gene>
<feature type="domain" description="Secretion system C-terminal sorting" evidence="1">
    <location>
        <begin position="841"/>
        <end position="918"/>
    </location>
</feature>
<dbReference type="Gene3D" id="2.160.20.10">
    <property type="entry name" value="Single-stranded right-handed beta-helix, Pectin lyase-like"/>
    <property type="match status" value="1"/>
</dbReference>
<reference evidence="2 3" key="1">
    <citation type="submission" date="2017-01" db="EMBL/GenBank/DDBJ databases">
        <title>A new Hymenobacter.</title>
        <authorList>
            <person name="Liang Y."/>
            <person name="Feng F."/>
        </authorList>
    </citation>
    <scope>NUCLEOTIDE SEQUENCE [LARGE SCALE GENOMIC DNA]</scope>
    <source>
        <strain evidence="2">MIMBbqt21</strain>
    </source>
</reference>
<accession>A0A243WIM2</accession>